<organism evidence="1">
    <name type="scientific">Brassica cretica</name>
    <name type="common">Mustard</name>
    <dbReference type="NCBI Taxonomy" id="69181"/>
    <lineage>
        <taxon>Eukaryota</taxon>
        <taxon>Viridiplantae</taxon>
        <taxon>Streptophyta</taxon>
        <taxon>Embryophyta</taxon>
        <taxon>Tracheophyta</taxon>
        <taxon>Spermatophyta</taxon>
        <taxon>Magnoliopsida</taxon>
        <taxon>eudicotyledons</taxon>
        <taxon>Gunneridae</taxon>
        <taxon>Pentapetalae</taxon>
        <taxon>rosids</taxon>
        <taxon>malvids</taxon>
        <taxon>Brassicales</taxon>
        <taxon>Brassicaceae</taxon>
        <taxon>Brassiceae</taxon>
        <taxon>Brassica</taxon>
    </lineage>
</organism>
<name>A0A8S9K6L8_BRACR</name>
<proteinExistence type="predicted"/>
<reference evidence="1" key="1">
    <citation type="submission" date="2019-12" db="EMBL/GenBank/DDBJ databases">
        <title>Genome sequencing and annotation of Brassica cretica.</title>
        <authorList>
            <person name="Studholme D.J."/>
            <person name="Sarris P.F."/>
        </authorList>
    </citation>
    <scope>NUCLEOTIDE SEQUENCE</scope>
    <source>
        <strain evidence="1">PFS-102/07</strain>
        <tissue evidence="1">Leaf</tissue>
    </source>
</reference>
<dbReference type="EMBL" id="QGKY02000190">
    <property type="protein sequence ID" value="KAF2589751.1"/>
    <property type="molecule type" value="Genomic_DNA"/>
</dbReference>
<comment type="caution">
    <text evidence="1">The sequence shown here is derived from an EMBL/GenBank/DDBJ whole genome shotgun (WGS) entry which is preliminary data.</text>
</comment>
<dbReference type="AlphaFoldDB" id="A0A8S9K6L8"/>
<sequence>MRTHETRVHRKNYIPTENVPRTIPTEWIPRVNLSETGQNAKPTSAKEDYWSVTDASAYNIHTPLCAPTLLCRSWSSLRPPFFLASLRPTIARYSHQGLALQLQSLAIFKL</sequence>
<gene>
    <name evidence="1" type="ORF">F2Q70_00039459</name>
</gene>
<protein>
    <submittedName>
        <fullName evidence="1">Uncharacterized protein</fullName>
    </submittedName>
</protein>
<evidence type="ECO:0000313" key="1">
    <source>
        <dbReference type="EMBL" id="KAF2589751.1"/>
    </source>
</evidence>
<accession>A0A8S9K6L8</accession>